<dbReference type="Proteomes" id="UP001597375">
    <property type="component" value="Unassembled WGS sequence"/>
</dbReference>
<comment type="caution">
    <text evidence="1">The sequence shown here is derived from an EMBL/GenBank/DDBJ whole genome shotgun (WGS) entry which is preliminary data.</text>
</comment>
<gene>
    <name evidence="1" type="ORF">ACFSSA_04380</name>
</gene>
<dbReference type="RefSeq" id="WP_386818669.1">
    <property type="nucleotide sequence ID" value="NZ_JBHUIT010000002.1"/>
</dbReference>
<sequence length="101" mass="11532">MNPQVKTNLIGTLRTLIEAHHKMQPQSDFHTRDLVSLVDDLESGKFFAQSKEDQLAYLGGINGKYLGKGEVLWALIPKYLDEEFESKFRFAFSTARKELAL</sequence>
<organism evidence="1 2">
    <name type="scientific">Luteolibacter algae</name>
    <dbReference type="NCBI Taxonomy" id="454151"/>
    <lineage>
        <taxon>Bacteria</taxon>
        <taxon>Pseudomonadati</taxon>
        <taxon>Verrucomicrobiota</taxon>
        <taxon>Verrucomicrobiia</taxon>
        <taxon>Verrucomicrobiales</taxon>
        <taxon>Verrucomicrobiaceae</taxon>
        <taxon>Luteolibacter</taxon>
    </lineage>
</organism>
<accession>A0ABW5D8I6</accession>
<evidence type="ECO:0000313" key="2">
    <source>
        <dbReference type="Proteomes" id="UP001597375"/>
    </source>
</evidence>
<evidence type="ECO:0000313" key="1">
    <source>
        <dbReference type="EMBL" id="MFD2255906.1"/>
    </source>
</evidence>
<name>A0ABW5D8I6_9BACT</name>
<reference evidence="2" key="1">
    <citation type="journal article" date="2019" name="Int. J. Syst. Evol. Microbiol.">
        <title>The Global Catalogue of Microorganisms (GCM) 10K type strain sequencing project: providing services to taxonomists for standard genome sequencing and annotation.</title>
        <authorList>
            <consortium name="The Broad Institute Genomics Platform"/>
            <consortium name="The Broad Institute Genome Sequencing Center for Infectious Disease"/>
            <person name="Wu L."/>
            <person name="Ma J."/>
        </authorList>
    </citation>
    <scope>NUCLEOTIDE SEQUENCE [LARGE SCALE GENOMIC DNA]</scope>
    <source>
        <strain evidence="2">CGMCC 4.7106</strain>
    </source>
</reference>
<dbReference type="EMBL" id="JBHUIT010000002">
    <property type="protein sequence ID" value="MFD2255906.1"/>
    <property type="molecule type" value="Genomic_DNA"/>
</dbReference>
<protein>
    <submittedName>
        <fullName evidence="1">Uncharacterized protein</fullName>
    </submittedName>
</protein>
<proteinExistence type="predicted"/>
<keyword evidence="2" id="KW-1185">Reference proteome</keyword>